<dbReference type="PANTHER" id="PTHR31967:SF9">
    <property type="entry name" value="NUCLEOTIDE-DIPHOSPHO-SUGAR TRANSFERASE DOMAIN-CONTAINING PROTEIN"/>
    <property type="match status" value="1"/>
</dbReference>
<reference evidence="3" key="1">
    <citation type="journal article" date="2008" name="Nat. Genet.">
        <title>The Pristionchus pacificus genome provides a unique perspective on nematode lifestyle and parasitism.</title>
        <authorList>
            <person name="Dieterich C."/>
            <person name="Clifton S.W."/>
            <person name="Schuster L.N."/>
            <person name="Chinwalla A."/>
            <person name="Delehaunty K."/>
            <person name="Dinkelacker I."/>
            <person name="Fulton L."/>
            <person name="Fulton R."/>
            <person name="Godfrey J."/>
            <person name="Minx P."/>
            <person name="Mitreva M."/>
            <person name="Roeseler W."/>
            <person name="Tian H."/>
            <person name="Witte H."/>
            <person name="Yang S.P."/>
            <person name="Wilson R.K."/>
            <person name="Sommer R.J."/>
        </authorList>
    </citation>
    <scope>NUCLEOTIDE SEQUENCE [LARGE SCALE GENOMIC DNA]</scope>
    <source>
        <strain evidence="3">PS312</strain>
    </source>
</reference>
<gene>
    <name evidence="2" type="primary">WBGene00115873</name>
</gene>
<dbReference type="Proteomes" id="UP000005239">
    <property type="component" value="Unassembled WGS sequence"/>
</dbReference>
<feature type="compositionally biased region" description="Low complexity" evidence="1">
    <location>
        <begin position="130"/>
        <end position="159"/>
    </location>
</feature>
<feature type="region of interest" description="Disordered" evidence="1">
    <location>
        <begin position="22"/>
        <end position="70"/>
    </location>
</feature>
<organism evidence="2 3">
    <name type="scientific">Pristionchus pacificus</name>
    <name type="common">Parasitic nematode worm</name>
    <dbReference type="NCBI Taxonomy" id="54126"/>
    <lineage>
        <taxon>Eukaryota</taxon>
        <taxon>Metazoa</taxon>
        <taxon>Ecdysozoa</taxon>
        <taxon>Nematoda</taxon>
        <taxon>Chromadorea</taxon>
        <taxon>Rhabditida</taxon>
        <taxon>Rhabditina</taxon>
        <taxon>Diplogasteromorpha</taxon>
        <taxon>Diplogasteroidea</taxon>
        <taxon>Neodiplogasteridae</taxon>
        <taxon>Pristionchus</taxon>
    </lineage>
</organism>
<name>A0A2A6BGH5_PRIPA</name>
<proteinExistence type="predicted"/>
<sequence length="851" mass="95781">MPLTMRKKLMQRLSSWLDQLPLPHRRGRAADASLASSRPSRAKTSRSAAPAVRLGAPERLPPPRDAPPPVPMSASAYGGEMWEPRLSRANTRLQEGMRMSGSLSQAATRQTIRTNPWISRASLRASSHCSTTRLPMTTSTTSSSGVSSLSPSASSTTSSPYGVASSSSRLKLDESMCSSGYGSHGGDSSPESSVHSPNWQQAREDKAIECRSIDLDAELGFLEETSSFGPYDDMCDSDEKDGQEEEDEHVYHELESLNRISRVLEESRVPSSLSSGSISLPRPQKTSGPKSSERPRSPVYARPFEAPGYTRTVEINNREYVMPGSLPNSYYTSAYSPLPRGDAFPTRRPRQLPLTPYGSASARATTIYARPAPKFTAPPPPPYEEEVWRHKEAAGTALTTEEAALRKIEQDFLAELDAQIQELQIKSEAVRCLVDEARVRRAGAEHWRLIYSTHIPSQYIIRASSLRIRNRICLAFSKSVPLLQRYHWTPLHYRAFPNQRLLVLIAISVMRYVKLHAEDVSTEQIMAAPDFHSITEWMRNNSAVVKENYVFMLNQHAIDMTMNWLCMTEGMDGVHESSLFVTMDNISSAKIKDHWPRVRVLQLDIESLKDSFNYGEGPYQLFYLLRSNLARAFLMRNVTFWMTQQDTLWRVPLSSVDITEYGDEDIIFDRASPANVTFIAGGYYRARSSPGALRFFDELSDALSWWYTPDNAFMSSLCRRRSDTTKCAHLPFDVIPNWKWLYDHPAAHWADLPPLLQFDGETQLGGKLETMRKLGFKFLAESGSSSLCAQKSNKRFEGKGQMEERQFKLSLAHAQFCVYQAIVDGLYSFGPSSLLLDYVILPSAHFFMLTM</sequence>
<evidence type="ECO:0000313" key="3">
    <source>
        <dbReference type="Proteomes" id="UP000005239"/>
    </source>
</evidence>
<dbReference type="Pfam" id="PF03407">
    <property type="entry name" value="Nucleotid_trans"/>
    <property type="match status" value="1"/>
</dbReference>
<feature type="compositionally biased region" description="Acidic residues" evidence="1">
    <location>
        <begin position="233"/>
        <end position="248"/>
    </location>
</feature>
<feature type="region of interest" description="Disordered" evidence="1">
    <location>
        <begin position="268"/>
        <end position="303"/>
    </location>
</feature>
<evidence type="ECO:0000256" key="1">
    <source>
        <dbReference type="SAM" id="MobiDB-lite"/>
    </source>
</evidence>
<reference evidence="2" key="2">
    <citation type="submission" date="2022-06" db="UniProtKB">
        <authorList>
            <consortium name="EnsemblMetazoa"/>
        </authorList>
    </citation>
    <scope>IDENTIFICATION</scope>
    <source>
        <strain evidence="2">PS312</strain>
    </source>
</reference>
<dbReference type="InterPro" id="IPR005069">
    <property type="entry name" value="Nucl-diP-sugar_transferase"/>
</dbReference>
<feature type="region of interest" description="Disordered" evidence="1">
    <location>
        <begin position="98"/>
        <end position="203"/>
    </location>
</feature>
<feature type="compositionally biased region" description="Polar residues" evidence="1">
    <location>
        <begin position="190"/>
        <end position="201"/>
    </location>
</feature>
<feature type="compositionally biased region" description="Polar residues" evidence="1">
    <location>
        <begin position="101"/>
        <end position="117"/>
    </location>
</feature>
<evidence type="ECO:0000313" key="2">
    <source>
        <dbReference type="EnsemblMetazoa" id="PPA26319.1"/>
    </source>
</evidence>
<dbReference type="AlphaFoldDB" id="A0A2A6BGH5"/>
<keyword evidence="3" id="KW-1185">Reference proteome</keyword>
<accession>A0A2A6BGH5</accession>
<feature type="region of interest" description="Disordered" evidence="1">
    <location>
        <begin position="225"/>
        <end position="249"/>
    </location>
</feature>
<feature type="compositionally biased region" description="Low complexity" evidence="1">
    <location>
        <begin position="178"/>
        <end position="189"/>
    </location>
</feature>
<feature type="compositionally biased region" description="Low complexity" evidence="1">
    <location>
        <begin position="269"/>
        <end position="283"/>
    </location>
</feature>
<dbReference type="EnsemblMetazoa" id="PPA26319.1">
    <property type="protein sequence ID" value="PPA26319.1"/>
    <property type="gene ID" value="WBGene00115873"/>
</dbReference>
<protein>
    <submittedName>
        <fullName evidence="2">Nucleotid_trans domain-containing protein</fullName>
    </submittedName>
</protein>
<dbReference type="PANTHER" id="PTHR31967">
    <property type="entry name" value="GROUNDHOG (HEDGEHOG-LIKE FAMILY)-RELATED"/>
    <property type="match status" value="1"/>
</dbReference>
<accession>A0A8R1UK94</accession>
<feature type="compositionally biased region" description="Pro residues" evidence="1">
    <location>
        <begin position="59"/>
        <end position="70"/>
    </location>
</feature>